<dbReference type="Proteomes" id="UP001237780">
    <property type="component" value="Unassembled WGS sequence"/>
</dbReference>
<dbReference type="RefSeq" id="WP_115052263.1">
    <property type="nucleotide sequence ID" value="NZ_JAUSZT010000003.1"/>
</dbReference>
<dbReference type="SUPFAM" id="SSF54593">
    <property type="entry name" value="Glyoxalase/Bleomycin resistance protein/Dihydroxybiphenyl dioxygenase"/>
    <property type="match status" value="1"/>
</dbReference>
<dbReference type="PROSITE" id="PS51819">
    <property type="entry name" value="VOC"/>
    <property type="match status" value="1"/>
</dbReference>
<name>A0ABU0SA22_9HYPH</name>
<dbReference type="CDD" id="cd07262">
    <property type="entry name" value="VOC_like"/>
    <property type="match status" value="1"/>
</dbReference>
<dbReference type="Gene3D" id="3.10.180.10">
    <property type="entry name" value="2,3-Dihydroxybiphenyl 1,2-Dioxygenase, domain 1"/>
    <property type="match status" value="1"/>
</dbReference>
<accession>A0ABU0SA22</accession>
<comment type="caution">
    <text evidence="2">The sequence shown here is derived from an EMBL/GenBank/DDBJ whole genome shotgun (WGS) entry which is preliminary data.</text>
</comment>
<gene>
    <name evidence="2" type="ORF">QFZ34_001942</name>
</gene>
<reference evidence="2 3" key="1">
    <citation type="submission" date="2023-07" db="EMBL/GenBank/DDBJ databases">
        <title>Comparative genomics of wheat-associated soil bacteria to identify genetic determinants of phenazine resistance.</title>
        <authorList>
            <person name="Mouncey N."/>
        </authorList>
    </citation>
    <scope>NUCLEOTIDE SEQUENCE [LARGE SCALE GENOMIC DNA]</scope>
    <source>
        <strain evidence="2 3">W4I11</strain>
    </source>
</reference>
<dbReference type="InterPro" id="IPR029068">
    <property type="entry name" value="Glyas_Bleomycin-R_OHBP_Dase"/>
</dbReference>
<evidence type="ECO:0000313" key="3">
    <source>
        <dbReference type="Proteomes" id="UP001237780"/>
    </source>
</evidence>
<dbReference type="PANTHER" id="PTHR35006:SF2">
    <property type="entry name" value="GLYOXALASE FAMILY PROTEIN (AFU_ORTHOLOGUE AFUA_5G14830)"/>
    <property type="match status" value="1"/>
</dbReference>
<feature type="domain" description="VOC" evidence="1">
    <location>
        <begin position="1"/>
        <end position="126"/>
    </location>
</feature>
<dbReference type="EMBL" id="JAUSZT010000003">
    <property type="protein sequence ID" value="MDQ0996760.1"/>
    <property type="molecule type" value="Genomic_DNA"/>
</dbReference>
<keyword evidence="3" id="KW-1185">Reference proteome</keyword>
<evidence type="ECO:0000259" key="1">
    <source>
        <dbReference type="PROSITE" id="PS51819"/>
    </source>
</evidence>
<dbReference type="InterPro" id="IPR037523">
    <property type="entry name" value="VOC_core"/>
</dbReference>
<proteinExistence type="predicted"/>
<sequence length="135" mass="14913">MIGYTMVGTNDLRKAEAFYDPLMVELGLERCFSDEVMFSWGRKTDDDVPRFMVGLPFDGEVASVGNGNMTAFRSEQAGLVDRLYALALKNGGSSEGEPGLRPQYGPGFYAAYVRDPDGNKLAFVCYDAKIDDQEK</sequence>
<evidence type="ECO:0000313" key="2">
    <source>
        <dbReference type="EMBL" id="MDQ0996760.1"/>
    </source>
</evidence>
<organism evidence="2 3">
    <name type="scientific">Phyllobacterium ifriqiyense</name>
    <dbReference type="NCBI Taxonomy" id="314238"/>
    <lineage>
        <taxon>Bacteria</taxon>
        <taxon>Pseudomonadati</taxon>
        <taxon>Pseudomonadota</taxon>
        <taxon>Alphaproteobacteria</taxon>
        <taxon>Hyphomicrobiales</taxon>
        <taxon>Phyllobacteriaceae</taxon>
        <taxon>Phyllobacterium</taxon>
    </lineage>
</organism>
<protein>
    <submittedName>
        <fullName evidence="2">Catechol 2,3-dioxygenase-like lactoylglutathione lyase family enzyme</fullName>
    </submittedName>
</protein>
<dbReference type="PANTHER" id="PTHR35006">
    <property type="entry name" value="GLYOXALASE FAMILY PROTEIN (AFU_ORTHOLOGUE AFUA_5G14830)"/>
    <property type="match status" value="1"/>
</dbReference>